<dbReference type="PANTHER" id="PTHR20648">
    <property type="entry name" value="ELONGIN-C"/>
    <property type="match status" value="1"/>
</dbReference>
<accession>U5HD20</accession>
<dbReference type="CDD" id="cd18321">
    <property type="entry name" value="BTB_POZ_EloC"/>
    <property type="match status" value="1"/>
</dbReference>
<dbReference type="SUPFAM" id="SSF54695">
    <property type="entry name" value="POZ domain"/>
    <property type="match status" value="1"/>
</dbReference>
<dbReference type="FunFam" id="3.30.710.10:FF:000035">
    <property type="entry name" value="Elongin C transcription elongation factor"/>
    <property type="match status" value="1"/>
</dbReference>
<sequence length="162" mass="18115">MVVRTSRPKRGENVRRITVTSTRSDRLKCKSVALFRLFTRLSPTCSGVWLVLPSRMATDSNASGDAPYVTLISSDQFRFVLPRQAALGSVFLSDTLSSGFLEAGSSTVTLGEHRSEIVEKVVEYLMYKYEYASSKEEIPDFKQRVKPEIALELLMASDFMGC</sequence>
<dbReference type="InParanoid" id="U5HD20"/>
<evidence type="ECO:0000256" key="3">
    <source>
        <dbReference type="ARBA" id="ARBA00021347"/>
    </source>
</evidence>
<proteinExistence type="inferred from homology"/>
<dbReference type="OMA" id="VEYLMYK"/>
<reference evidence="5" key="2">
    <citation type="submission" date="2010-11" db="EMBL/GenBank/DDBJ databases">
        <authorList>
            <consortium name="The Broad Institute Genome Sequencing Platform"/>
            <person name="Earl A."/>
            <person name="Ward D."/>
            <person name="Feldgarden M."/>
            <person name="Gevers D."/>
            <person name="Butler R."/>
            <person name="Young S.K."/>
            <person name="Zeng Q."/>
            <person name="Gargeya S."/>
            <person name="Fitzgerald M."/>
            <person name="Haas B."/>
            <person name="Abouelleil A."/>
            <person name="Alvarado L."/>
            <person name="Arachchi H.M."/>
            <person name="Berlin A."/>
            <person name="Brown A."/>
            <person name="Chapman S.B."/>
            <person name="Chen Z."/>
            <person name="Dunbar C."/>
            <person name="Freedman E."/>
            <person name="Gearin G."/>
            <person name="Gellesch M."/>
            <person name="Goldberg J."/>
            <person name="Griggs A."/>
            <person name="Gujja S."/>
            <person name="Heilman E."/>
            <person name="Heiman D."/>
            <person name="Howarth C."/>
            <person name="Larson L."/>
            <person name="Lui A."/>
            <person name="MacDonald P.J.P."/>
            <person name="Mehta T."/>
            <person name="Montmayeur A."/>
            <person name="Murphy C."/>
            <person name="Neiman D."/>
            <person name="Pearson M."/>
            <person name="Priest M."/>
            <person name="Roberts A."/>
            <person name="Saif S."/>
            <person name="Shea T."/>
            <person name="Shenoy N."/>
            <person name="Sisk P."/>
            <person name="Stolte C."/>
            <person name="Sykes S."/>
            <person name="White J."/>
            <person name="Yandava C."/>
            <person name="Wortman J."/>
            <person name="Nusbaum C."/>
            <person name="Birren B."/>
        </authorList>
    </citation>
    <scope>NUCLEOTIDE SEQUENCE</scope>
    <source>
        <strain evidence="5">P1A1 Lamole</strain>
    </source>
</reference>
<dbReference type="HOGENOM" id="CLU_130038_0_1_1"/>
<evidence type="ECO:0000313" key="6">
    <source>
        <dbReference type="EnsemblFungi" id="MVLG_05040T0"/>
    </source>
</evidence>
<evidence type="ECO:0000256" key="2">
    <source>
        <dbReference type="ARBA" id="ARBA00009993"/>
    </source>
</evidence>
<dbReference type="AlphaFoldDB" id="U5HD20"/>
<gene>
    <name evidence="5" type="ORF">MVLG_05040</name>
</gene>
<dbReference type="InterPro" id="IPR001232">
    <property type="entry name" value="SKP1-like"/>
</dbReference>
<reference evidence="7" key="1">
    <citation type="submission" date="2010-11" db="EMBL/GenBank/DDBJ databases">
        <title>The genome sequence of Microbotryum violaceum strain p1A1 Lamole.</title>
        <authorList>
            <person name="Cuomo C."/>
            <person name="Perlin M."/>
            <person name="Young S.K."/>
            <person name="Zeng Q."/>
            <person name="Gargeya S."/>
            <person name="Alvarado L."/>
            <person name="Berlin A."/>
            <person name="Chapman S.B."/>
            <person name="Chen Z."/>
            <person name="Freedman E."/>
            <person name="Gellesch M."/>
            <person name="Goldberg J."/>
            <person name="Griggs A."/>
            <person name="Gujja S."/>
            <person name="Heilman E."/>
            <person name="Heiman D."/>
            <person name="Howarth C."/>
            <person name="Mehta T."/>
            <person name="Neiman D."/>
            <person name="Pearson M."/>
            <person name="Roberts A."/>
            <person name="Saif S."/>
            <person name="Shea T."/>
            <person name="Shenoy N."/>
            <person name="Sisk P."/>
            <person name="Stolte C."/>
            <person name="Sykes S."/>
            <person name="White J."/>
            <person name="Yandava C."/>
            <person name="Haas B."/>
            <person name="Nusbaum C."/>
            <person name="Birren B."/>
        </authorList>
    </citation>
    <scope>NUCLEOTIDE SEQUENCE [LARGE SCALE GENOMIC DNA]</scope>
    <source>
        <strain evidence="7">p1A1 Lamole</strain>
    </source>
</reference>
<evidence type="ECO:0000256" key="4">
    <source>
        <dbReference type="ARBA" id="ARBA00023242"/>
    </source>
</evidence>
<organism evidence="5">
    <name type="scientific">Microbotryum lychnidis-dioicae (strain p1A1 Lamole / MvSl-1064)</name>
    <name type="common">Anther smut fungus</name>
    <dbReference type="NCBI Taxonomy" id="683840"/>
    <lineage>
        <taxon>Eukaryota</taxon>
        <taxon>Fungi</taxon>
        <taxon>Dikarya</taxon>
        <taxon>Basidiomycota</taxon>
        <taxon>Pucciniomycotina</taxon>
        <taxon>Microbotryomycetes</taxon>
        <taxon>Microbotryales</taxon>
        <taxon>Microbotryaceae</taxon>
        <taxon>Microbotryum</taxon>
    </lineage>
</organism>
<dbReference type="GO" id="GO:0005634">
    <property type="term" value="C:nucleus"/>
    <property type="evidence" value="ECO:0007669"/>
    <property type="project" value="UniProtKB-SubCell"/>
</dbReference>
<dbReference type="EMBL" id="AEIJ01000501">
    <property type="status" value="NOT_ANNOTATED_CDS"/>
    <property type="molecule type" value="Genomic_DNA"/>
</dbReference>
<keyword evidence="7" id="KW-1185">Reference proteome</keyword>
<dbReference type="InterPro" id="IPR011333">
    <property type="entry name" value="SKP1/BTB/POZ_sf"/>
</dbReference>
<reference evidence="6" key="4">
    <citation type="submission" date="2015-06" db="UniProtKB">
        <authorList>
            <consortium name="EnsemblFungi"/>
        </authorList>
    </citation>
    <scope>IDENTIFICATION</scope>
</reference>
<name>U5HD20_USTV1</name>
<protein>
    <recommendedName>
        <fullName evidence="3">Elongin-C</fullName>
    </recommendedName>
</protein>
<evidence type="ECO:0000313" key="7">
    <source>
        <dbReference type="Proteomes" id="UP000017200"/>
    </source>
</evidence>
<dbReference type="FunCoup" id="U5HD20">
    <property type="interactions" value="293"/>
</dbReference>
<evidence type="ECO:0000256" key="1">
    <source>
        <dbReference type="ARBA" id="ARBA00004123"/>
    </source>
</evidence>
<dbReference type="EnsemblFungi" id="MVLG_05040T0">
    <property type="protein sequence ID" value="MVLG_05040T0"/>
    <property type="gene ID" value="MVLG_05040"/>
</dbReference>
<dbReference type="SMART" id="SM00512">
    <property type="entry name" value="Skp1"/>
    <property type="match status" value="1"/>
</dbReference>
<dbReference type="OrthoDB" id="249087at2759"/>
<dbReference type="InterPro" id="IPR039948">
    <property type="entry name" value="ELC1"/>
</dbReference>
<dbReference type="Proteomes" id="UP000017200">
    <property type="component" value="Unassembled WGS sequence"/>
</dbReference>
<dbReference type="EMBL" id="GL541704">
    <property type="protein sequence ID" value="KDE04572.1"/>
    <property type="molecule type" value="Genomic_DNA"/>
</dbReference>
<keyword evidence="4" id="KW-0539">Nucleus</keyword>
<comment type="subcellular location">
    <subcellularLocation>
        <location evidence="1">Nucleus</location>
    </subcellularLocation>
</comment>
<reference evidence="5 7" key="3">
    <citation type="journal article" date="2015" name="BMC Genomics">
        <title>Sex and parasites: genomic and transcriptomic analysis of Microbotryum lychnidis-dioicae, the biotrophic and plant-castrating anther smut fungus.</title>
        <authorList>
            <person name="Perlin M.H."/>
            <person name="Amselem J."/>
            <person name="Fontanillas E."/>
            <person name="Toh S.S."/>
            <person name="Chen Z."/>
            <person name="Goldberg J."/>
            <person name="Duplessis S."/>
            <person name="Henrissat B."/>
            <person name="Young S."/>
            <person name="Zeng Q."/>
            <person name="Aguileta G."/>
            <person name="Petit E."/>
            <person name="Badouin H."/>
            <person name="Andrews J."/>
            <person name="Razeeq D."/>
            <person name="Gabaldon T."/>
            <person name="Quesneville H."/>
            <person name="Giraud T."/>
            <person name="Hood M.E."/>
            <person name="Schultz D.J."/>
            <person name="Cuomo C.A."/>
        </authorList>
    </citation>
    <scope>NUCLEOTIDE SEQUENCE [LARGE SCALE GENOMIC DNA]</scope>
    <source>
        <strain evidence="7">p1A1 Lamole</strain>
        <strain evidence="5">P1A1 Lamole</strain>
    </source>
</reference>
<dbReference type="GO" id="GO:0006511">
    <property type="term" value="P:ubiquitin-dependent protein catabolic process"/>
    <property type="evidence" value="ECO:0007669"/>
    <property type="project" value="InterPro"/>
</dbReference>
<evidence type="ECO:0000313" key="5">
    <source>
        <dbReference type="EMBL" id="KDE04572.1"/>
    </source>
</evidence>
<dbReference type="STRING" id="683840.U5HD20"/>
<dbReference type="Gene3D" id="3.30.710.10">
    <property type="entry name" value="Potassium Channel Kv1.1, Chain A"/>
    <property type="match status" value="1"/>
</dbReference>
<comment type="similarity">
    <text evidence="2">Belongs to the SKP1 family.</text>
</comment>